<evidence type="ECO:0000256" key="9">
    <source>
        <dbReference type="SAM" id="Phobius"/>
    </source>
</evidence>
<dbReference type="PIRSF" id="PIRSF004557">
    <property type="entry name" value="SecY"/>
    <property type="match status" value="1"/>
</dbReference>
<dbReference type="Pfam" id="PF00344">
    <property type="entry name" value="SecY"/>
    <property type="match status" value="1"/>
</dbReference>
<evidence type="ECO:0000256" key="7">
    <source>
        <dbReference type="ARBA" id="ARBA00023010"/>
    </source>
</evidence>
<accession>A0A098E8F9</accession>
<evidence type="ECO:0000256" key="3">
    <source>
        <dbReference type="ARBA" id="ARBA00022448"/>
    </source>
</evidence>
<name>A0A098E8F9_9ZZZZ</name>
<evidence type="ECO:0000256" key="1">
    <source>
        <dbReference type="ARBA" id="ARBA00004141"/>
    </source>
</evidence>
<organism evidence="10">
    <name type="scientific">groundwater metagenome</name>
    <dbReference type="NCBI Taxonomy" id="717931"/>
    <lineage>
        <taxon>unclassified sequences</taxon>
        <taxon>metagenomes</taxon>
        <taxon>ecological metagenomes</taxon>
    </lineage>
</organism>
<feature type="transmembrane region" description="Helical" evidence="9">
    <location>
        <begin position="165"/>
        <end position="184"/>
    </location>
</feature>
<dbReference type="PROSITE" id="PS00756">
    <property type="entry name" value="SECY_2"/>
    <property type="match status" value="1"/>
</dbReference>
<keyword evidence="3" id="KW-0813">Transport</keyword>
<dbReference type="InterPro" id="IPR030659">
    <property type="entry name" value="SecY_CS"/>
</dbReference>
<evidence type="ECO:0000256" key="2">
    <source>
        <dbReference type="ARBA" id="ARBA00005751"/>
    </source>
</evidence>
<dbReference type="Gene3D" id="1.10.3370.10">
    <property type="entry name" value="SecY subunit domain"/>
    <property type="match status" value="1"/>
</dbReference>
<reference evidence="10" key="1">
    <citation type="submission" date="2014-09" db="EMBL/GenBank/DDBJ databases">
        <authorList>
            <person name="Probst J Alexander"/>
        </authorList>
    </citation>
    <scope>NUCLEOTIDE SEQUENCE</scope>
</reference>
<dbReference type="SUPFAM" id="SSF103491">
    <property type="entry name" value="Preprotein translocase SecY subunit"/>
    <property type="match status" value="1"/>
</dbReference>
<dbReference type="PRINTS" id="PR00303">
    <property type="entry name" value="SECYTRNLCASE"/>
</dbReference>
<feature type="transmembrane region" description="Helical" evidence="9">
    <location>
        <begin position="406"/>
        <end position="439"/>
    </location>
</feature>
<evidence type="ECO:0000256" key="4">
    <source>
        <dbReference type="ARBA" id="ARBA00022692"/>
    </source>
</evidence>
<dbReference type="GO" id="GO:0015031">
    <property type="term" value="P:protein transport"/>
    <property type="evidence" value="ECO:0007669"/>
    <property type="project" value="UniProtKB-KW"/>
</dbReference>
<feature type="transmembrane region" description="Helical" evidence="9">
    <location>
        <begin position="338"/>
        <end position="362"/>
    </location>
</feature>
<keyword evidence="7" id="KW-0811">Translocation</keyword>
<feature type="transmembrane region" description="Helical" evidence="9">
    <location>
        <begin position="29"/>
        <end position="48"/>
    </location>
</feature>
<feature type="transmembrane region" description="Helical" evidence="9">
    <location>
        <begin position="219"/>
        <end position="237"/>
    </location>
</feature>
<feature type="transmembrane region" description="Helical" evidence="9">
    <location>
        <begin position="303"/>
        <end position="326"/>
    </location>
</feature>
<keyword evidence="5" id="KW-0653">Protein transport</keyword>
<keyword evidence="8 9" id="KW-0472">Membrane</keyword>
<protein>
    <submittedName>
        <fullName evidence="10">Protein translocase subunit SecY</fullName>
    </submittedName>
</protein>
<gene>
    <name evidence="10" type="primary">secY</name>
    <name evidence="10" type="ORF">MSIBF_A1680022</name>
</gene>
<dbReference type="AlphaFoldDB" id="A0A098E8F9"/>
<dbReference type="PANTHER" id="PTHR10906">
    <property type="entry name" value="SECY/SEC61-ALPHA FAMILY MEMBER"/>
    <property type="match status" value="1"/>
</dbReference>
<evidence type="ECO:0000256" key="8">
    <source>
        <dbReference type="ARBA" id="ARBA00023136"/>
    </source>
</evidence>
<dbReference type="InterPro" id="IPR002208">
    <property type="entry name" value="SecY/SEC61-alpha"/>
</dbReference>
<proteinExistence type="inferred from homology"/>
<keyword evidence="6 9" id="KW-1133">Transmembrane helix</keyword>
<comment type="similarity">
    <text evidence="2">Belongs to the SecY/SEC61-alpha family.</text>
</comment>
<dbReference type="EMBL" id="CCXY01000077">
    <property type="protein sequence ID" value="CEG11791.1"/>
    <property type="molecule type" value="Genomic_DNA"/>
</dbReference>
<feature type="transmembrane region" description="Helical" evidence="9">
    <location>
        <begin position="114"/>
        <end position="134"/>
    </location>
</feature>
<feature type="transmembrane region" description="Helical" evidence="9">
    <location>
        <begin position="262"/>
        <end position="283"/>
    </location>
</feature>
<comment type="subcellular location">
    <subcellularLocation>
        <location evidence="1">Membrane</location>
        <topology evidence="1">Multi-pass membrane protein</topology>
    </subcellularLocation>
</comment>
<feature type="transmembrane region" description="Helical" evidence="9">
    <location>
        <begin position="68"/>
        <end position="93"/>
    </location>
</feature>
<keyword evidence="4 9" id="KW-0812">Transmembrane</keyword>
<evidence type="ECO:0000313" key="10">
    <source>
        <dbReference type="EMBL" id="CEG11791.1"/>
    </source>
</evidence>
<dbReference type="NCBIfam" id="TIGR00967">
    <property type="entry name" value="3a0501s007"/>
    <property type="match status" value="1"/>
</dbReference>
<dbReference type="GO" id="GO:0016020">
    <property type="term" value="C:membrane"/>
    <property type="evidence" value="ECO:0007669"/>
    <property type="project" value="UniProtKB-SubCell"/>
</dbReference>
<sequence>MKIEFLRPCLKYIPEVKRPSRALPLKDKVLWVALALGLFYILGVIYPFGVTAEDINKSGFELMQMIFASHIGSLLTVGIGPIVVGSIMLQLLVGTGALELDLTRNEDKALFQGAQKILVVIFSILEAAAMSVAFQLGGGMYWIVVLQIAMGSIILMFLDEIVSKYGIGSGIGLFIAGGVSQSIITATINPMQMAGAVGTYAGAIPNFIAKLVTGNLDPVLLFPIVATIIVFLVVVYGESMRLEIPLAYGTIRGMSARYPIKFFYVSNIPVILAAALIQSLQLIPSIFGIHAGMAVHEMNPLQYGVYMFFSYITSGYGSSNNIYGVLNPSSIYKLGDITVIIHILIYGAVFLGLCVLFGKFWAATTNIGPEKVAQQIHQGGMQIPGFRRDIRVIQHVLERYIPQMVVISSIAVGLLALSADLLGVFGSGTGILLTVGILFKMYEQLQKEEMGSMPMWFRGLFGKHR</sequence>
<evidence type="ECO:0000256" key="6">
    <source>
        <dbReference type="ARBA" id="ARBA00022989"/>
    </source>
</evidence>
<feature type="transmembrane region" description="Helical" evidence="9">
    <location>
        <begin position="140"/>
        <end position="158"/>
    </location>
</feature>
<dbReference type="InterPro" id="IPR023201">
    <property type="entry name" value="SecY_dom_sf"/>
</dbReference>
<evidence type="ECO:0000256" key="5">
    <source>
        <dbReference type="ARBA" id="ARBA00022927"/>
    </source>
</evidence>